<name>A0A5K7ZGU7_9BACT</name>
<protein>
    <submittedName>
        <fullName evidence="1">Uncharacterized protein</fullName>
    </submittedName>
</protein>
<sequence length="195" mass="21600">MATDIFKEFSDILADELSALSTRLAVISDGIERGVDRIRMLADNYSEELSGRMSPDDGEPTGLDIILPARLKCLSTKRDAVLRAFDRYGVSPELIEWMGENLNIVAMRNGRVLVDVNLMFVLAHKAWLIEHGILQKDQARHIHGSRNTLKTPIHIILSAVLACLKNDPGKAADLGWEAGEPGYPPPIQAFRQDVS</sequence>
<dbReference type="EMBL" id="AP021876">
    <property type="protein sequence ID" value="BBO80206.1"/>
    <property type="molecule type" value="Genomic_DNA"/>
</dbReference>
<dbReference type="Proteomes" id="UP000425960">
    <property type="component" value="Chromosome"/>
</dbReference>
<dbReference type="KEGG" id="dov:DSCO28_07720"/>
<proteinExistence type="predicted"/>
<dbReference type="AlphaFoldDB" id="A0A5K7ZGU7"/>
<evidence type="ECO:0000313" key="2">
    <source>
        <dbReference type="Proteomes" id="UP000425960"/>
    </source>
</evidence>
<accession>A0A5K7ZGU7</accession>
<organism evidence="1 2">
    <name type="scientific">Desulfosarcina ovata subsp. sediminis</name>
    <dbReference type="NCBI Taxonomy" id="885957"/>
    <lineage>
        <taxon>Bacteria</taxon>
        <taxon>Pseudomonadati</taxon>
        <taxon>Thermodesulfobacteriota</taxon>
        <taxon>Desulfobacteria</taxon>
        <taxon>Desulfobacterales</taxon>
        <taxon>Desulfosarcinaceae</taxon>
        <taxon>Desulfosarcina</taxon>
    </lineage>
</organism>
<evidence type="ECO:0000313" key="1">
    <source>
        <dbReference type="EMBL" id="BBO80206.1"/>
    </source>
</evidence>
<dbReference type="RefSeq" id="WP_155321224.1">
    <property type="nucleotide sequence ID" value="NZ_AP021876.1"/>
</dbReference>
<reference evidence="1 2" key="1">
    <citation type="submission" date="2019-11" db="EMBL/GenBank/DDBJ databases">
        <title>Comparative genomics of hydrocarbon-degrading Desulfosarcina strains.</title>
        <authorList>
            <person name="Watanabe M."/>
            <person name="Kojima H."/>
            <person name="Fukui M."/>
        </authorList>
    </citation>
    <scope>NUCLEOTIDE SEQUENCE [LARGE SCALE GENOMIC DNA]</scope>
    <source>
        <strain evidence="1 2">28bB2T</strain>
    </source>
</reference>
<gene>
    <name evidence="1" type="ORF">DSCO28_07720</name>
</gene>